<evidence type="ECO:0000313" key="3">
    <source>
        <dbReference type="EMBL" id="GGK30243.1"/>
    </source>
</evidence>
<dbReference type="PIRSF" id="PIRSF016719">
    <property type="entry name" value="UCP016719"/>
    <property type="match status" value="1"/>
</dbReference>
<reference evidence="3" key="1">
    <citation type="journal article" date="2014" name="Int. J. Syst. Evol. Microbiol.">
        <title>Complete genome sequence of Corynebacterium casei LMG S-19264T (=DSM 44701T), isolated from a smear-ripened cheese.</title>
        <authorList>
            <consortium name="US DOE Joint Genome Institute (JGI-PGF)"/>
            <person name="Walter F."/>
            <person name="Albersmeier A."/>
            <person name="Kalinowski J."/>
            <person name="Ruckert C."/>
        </authorList>
    </citation>
    <scope>NUCLEOTIDE SEQUENCE</scope>
    <source>
        <strain evidence="3">JCM 12862</strain>
    </source>
</reference>
<keyword evidence="4" id="KW-1185">Reference proteome</keyword>
<dbReference type="InterPro" id="IPR008302">
    <property type="entry name" value="NamZ"/>
</dbReference>
<evidence type="ECO:0000259" key="1">
    <source>
        <dbReference type="Pfam" id="PF07075"/>
    </source>
</evidence>
<organism evidence="3 4">
    <name type="scientific">Yeosuana aromativorans</name>
    <dbReference type="NCBI Taxonomy" id="288019"/>
    <lineage>
        <taxon>Bacteria</taxon>
        <taxon>Pseudomonadati</taxon>
        <taxon>Bacteroidota</taxon>
        <taxon>Flavobacteriia</taxon>
        <taxon>Flavobacteriales</taxon>
        <taxon>Flavobacteriaceae</taxon>
        <taxon>Yeosuana</taxon>
    </lineage>
</organism>
<proteinExistence type="predicted"/>
<evidence type="ECO:0000313" key="4">
    <source>
        <dbReference type="Proteomes" id="UP000612329"/>
    </source>
</evidence>
<protein>
    <recommendedName>
        <fullName evidence="5">DUF1343 domain-containing protein</fullName>
    </recommendedName>
</protein>
<comment type="caution">
    <text evidence="3">The sequence shown here is derived from an EMBL/GenBank/DDBJ whole genome shotgun (WGS) entry which is preliminary data.</text>
</comment>
<dbReference type="PANTHER" id="PTHR42915">
    <property type="entry name" value="HYPOTHETICAL 460 KDA PROTEIN IN FEUA-SIGW INTERGENIC REGION [PRECURSOR]"/>
    <property type="match status" value="1"/>
</dbReference>
<dbReference type="Pfam" id="PF07075">
    <property type="entry name" value="NamZ_N"/>
    <property type="match status" value="1"/>
</dbReference>
<reference evidence="3" key="2">
    <citation type="submission" date="2020-09" db="EMBL/GenBank/DDBJ databases">
        <authorList>
            <person name="Sun Q."/>
            <person name="Ohkuma M."/>
        </authorList>
    </citation>
    <scope>NUCLEOTIDE SEQUENCE</scope>
    <source>
        <strain evidence="3">JCM 12862</strain>
    </source>
</reference>
<dbReference type="InterPro" id="IPR048502">
    <property type="entry name" value="NamZ_N"/>
</dbReference>
<evidence type="ECO:0008006" key="5">
    <source>
        <dbReference type="Google" id="ProtNLM"/>
    </source>
</evidence>
<dbReference type="GO" id="GO:0033922">
    <property type="term" value="F:peptidoglycan beta-N-acetylmuramidase activity"/>
    <property type="evidence" value="ECO:0007669"/>
    <property type="project" value="InterPro"/>
</dbReference>
<dbReference type="EMBL" id="BMNR01000006">
    <property type="protein sequence ID" value="GGK30243.1"/>
    <property type="molecule type" value="Genomic_DNA"/>
</dbReference>
<dbReference type="InterPro" id="IPR048503">
    <property type="entry name" value="NamZ_C"/>
</dbReference>
<dbReference type="AlphaFoldDB" id="A0A8J3BR19"/>
<dbReference type="PANTHER" id="PTHR42915:SF1">
    <property type="entry name" value="PEPTIDOGLYCAN BETA-N-ACETYLMURAMIDASE NAMZ"/>
    <property type="match status" value="1"/>
</dbReference>
<dbReference type="Proteomes" id="UP000612329">
    <property type="component" value="Unassembled WGS sequence"/>
</dbReference>
<name>A0A8J3BR19_9FLAO</name>
<sequence>MFLFSTFAGCHKKNKNQQEEHLTFQNEKEKIVVGANQTEKYLNLINGKNIAIVANNTSVIFKDSQDHPYKHLIDSLLSINIKIKRLFTPEHGLRGAVDAGEEINNGIDEKTGIPIVSLYGDNNNHGNGNKPSKEQLKDIDLILFDIQDVGVRFYTYLSTLHYIMEAAAENGIPVIVLDRPNPNGNYIDGPVLQSEFKSFVGLHPVPIVYGMTIGEYAKMINGEKWLNNGVQCDLTVIPLKNYTHESSYSLPLRPSPNLPNDKSINLYPSLCLFEGTNVSCGRGTEMQFQIFGSPDLPSDLYKFTFTPQPNFGSKKPKNMGQECHGLDLSKTKNLNSINFSWLIDAYHNTSEKNKFFREKSFNLLAGTDKLKEQIEDGLNFNDIKASWQKDLDSFKKIRQKYLLYP</sequence>
<accession>A0A8J3BR19</accession>
<dbReference type="Gene3D" id="3.90.1150.140">
    <property type="match status" value="1"/>
</dbReference>
<feature type="domain" description="Peptidoglycan beta-N-acetylmuramidase NamZ N-terminal" evidence="1">
    <location>
        <begin position="50"/>
        <end position="261"/>
    </location>
</feature>
<gene>
    <name evidence="3" type="ORF">GCM10007962_25640</name>
</gene>
<evidence type="ECO:0000259" key="2">
    <source>
        <dbReference type="Pfam" id="PF20732"/>
    </source>
</evidence>
<dbReference type="Pfam" id="PF20732">
    <property type="entry name" value="NamZ_C"/>
    <property type="match status" value="1"/>
</dbReference>
<dbReference type="Gene3D" id="3.40.50.12170">
    <property type="entry name" value="Uncharacterised protein PF07075, DUF1343"/>
    <property type="match status" value="1"/>
</dbReference>
<feature type="domain" description="Peptidoglycan beta-N-acetylmuramidase NamZ C-terminal" evidence="2">
    <location>
        <begin position="266"/>
        <end position="404"/>
    </location>
</feature>